<gene>
    <name evidence="1" type="ORF">EXIGLDRAFT_221241</name>
</gene>
<keyword evidence="2" id="KW-1185">Reference proteome</keyword>
<name>A0A166BBA8_EXIGL</name>
<dbReference type="Proteomes" id="UP000077266">
    <property type="component" value="Unassembled WGS sequence"/>
</dbReference>
<accession>A0A166BBA8</accession>
<dbReference type="EMBL" id="KV425908">
    <property type="protein sequence ID" value="KZV99619.1"/>
    <property type="molecule type" value="Genomic_DNA"/>
</dbReference>
<proteinExistence type="predicted"/>
<protein>
    <submittedName>
        <fullName evidence="1">Uncharacterized protein</fullName>
    </submittedName>
</protein>
<reference evidence="1 2" key="1">
    <citation type="journal article" date="2016" name="Mol. Biol. Evol.">
        <title>Comparative Genomics of Early-Diverging Mushroom-Forming Fungi Provides Insights into the Origins of Lignocellulose Decay Capabilities.</title>
        <authorList>
            <person name="Nagy L.G."/>
            <person name="Riley R."/>
            <person name="Tritt A."/>
            <person name="Adam C."/>
            <person name="Daum C."/>
            <person name="Floudas D."/>
            <person name="Sun H."/>
            <person name="Yadav J.S."/>
            <person name="Pangilinan J."/>
            <person name="Larsson K.H."/>
            <person name="Matsuura K."/>
            <person name="Barry K."/>
            <person name="Labutti K."/>
            <person name="Kuo R."/>
            <person name="Ohm R.A."/>
            <person name="Bhattacharya S.S."/>
            <person name="Shirouzu T."/>
            <person name="Yoshinaga Y."/>
            <person name="Martin F.M."/>
            <person name="Grigoriev I.V."/>
            <person name="Hibbett D.S."/>
        </authorList>
    </citation>
    <scope>NUCLEOTIDE SEQUENCE [LARGE SCALE GENOMIC DNA]</scope>
    <source>
        <strain evidence="1 2">HHB12029</strain>
    </source>
</reference>
<sequence length="100" mass="11154">MPSAHDGQPYPNTTSHTSMMCSAPYSRSLHSVRSQYLEPITTMADYRLATARRSFLPPRNDTTSRFHARAAFSIPWRSASSYTPCPLSALSSALTSRKTR</sequence>
<dbReference type="InParanoid" id="A0A166BBA8"/>
<dbReference type="AlphaFoldDB" id="A0A166BBA8"/>
<organism evidence="1 2">
    <name type="scientific">Exidia glandulosa HHB12029</name>
    <dbReference type="NCBI Taxonomy" id="1314781"/>
    <lineage>
        <taxon>Eukaryota</taxon>
        <taxon>Fungi</taxon>
        <taxon>Dikarya</taxon>
        <taxon>Basidiomycota</taxon>
        <taxon>Agaricomycotina</taxon>
        <taxon>Agaricomycetes</taxon>
        <taxon>Auriculariales</taxon>
        <taxon>Exidiaceae</taxon>
        <taxon>Exidia</taxon>
    </lineage>
</organism>
<evidence type="ECO:0000313" key="1">
    <source>
        <dbReference type="EMBL" id="KZV99619.1"/>
    </source>
</evidence>
<evidence type="ECO:0000313" key="2">
    <source>
        <dbReference type="Proteomes" id="UP000077266"/>
    </source>
</evidence>